<dbReference type="GO" id="GO:0016020">
    <property type="term" value="C:membrane"/>
    <property type="evidence" value="ECO:0007669"/>
    <property type="project" value="UniProtKB-SubCell"/>
</dbReference>
<dbReference type="SUPFAM" id="SSF90188">
    <property type="entry name" value="Somatomedin B domain"/>
    <property type="match status" value="1"/>
</dbReference>
<evidence type="ECO:0000256" key="4">
    <source>
        <dbReference type="ARBA" id="ARBA00023136"/>
    </source>
</evidence>
<dbReference type="Proteomes" id="UP001152795">
    <property type="component" value="Unassembled WGS sequence"/>
</dbReference>
<name>A0A6S7FEC4_PARCT</name>
<dbReference type="PANTHER" id="PTHR45902:SF1">
    <property type="entry name" value="LATROPHILIN RECEPTOR-LIKE PROTEIN A"/>
    <property type="match status" value="1"/>
</dbReference>
<evidence type="ECO:0000256" key="2">
    <source>
        <dbReference type="ARBA" id="ARBA00022692"/>
    </source>
</evidence>
<keyword evidence="4" id="KW-0472">Membrane</keyword>
<dbReference type="EMBL" id="CACRXK020000044">
    <property type="protein sequence ID" value="CAB3977378.1"/>
    <property type="molecule type" value="Genomic_DNA"/>
</dbReference>
<evidence type="ECO:0000256" key="5">
    <source>
        <dbReference type="ARBA" id="ARBA00023157"/>
    </source>
</evidence>
<dbReference type="GO" id="GO:0004930">
    <property type="term" value="F:G protein-coupled receptor activity"/>
    <property type="evidence" value="ECO:0007669"/>
    <property type="project" value="InterPro"/>
</dbReference>
<dbReference type="AlphaFoldDB" id="A0A6S7FEC4"/>
<accession>A0A6S7FEC4</accession>
<keyword evidence="2" id="KW-0812">Transmembrane</keyword>
<dbReference type="OrthoDB" id="5978087at2759"/>
<protein>
    <submittedName>
        <fullName evidence="6">Adhesion G- coupled receptor G2-like isoform X2</fullName>
    </submittedName>
</protein>
<comment type="subcellular location">
    <subcellularLocation>
        <location evidence="1">Membrane</location>
        <topology evidence="1">Multi-pass membrane protein</topology>
    </subcellularLocation>
</comment>
<evidence type="ECO:0000256" key="3">
    <source>
        <dbReference type="ARBA" id="ARBA00022989"/>
    </source>
</evidence>
<dbReference type="Gene3D" id="1.20.1070.10">
    <property type="entry name" value="Rhodopsin 7-helix transmembrane proteins"/>
    <property type="match status" value="1"/>
</dbReference>
<keyword evidence="7" id="KW-1185">Reference proteome</keyword>
<dbReference type="PROSITE" id="PS00524">
    <property type="entry name" value="SMB_1"/>
    <property type="match status" value="1"/>
</dbReference>
<dbReference type="InterPro" id="IPR000832">
    <property type="entry name" value="GPCR_2_secretin-like"/>
</dbReference>
<dbReference type="GO" id="GO:0007166">
    <property type="term" value="P:cell surface receptor signaling pathway"/>
    <property type="evidence" value="ECO:0007669"/>
    <property type="project" value="InterPro"/>
</dbReference>
<dbReference type="Pfam" id="PF01033">
    <property type="entry name" value="Somatomedin_B"/>
    <property type="match status" value="1"/>
</dbReference>
<comment type="caution">
    <text evidence="6">The sequence shown here is derived from an EMBL/GenBank/DDBJ whole genome shotgun (WGS) entry which is preliminary data.</text>
</comment>
<dbReference type="InterPro" id="IPR017981">
    <property type="entry name" value="GPCR_2-like_7TM"/>
</dbReference>
<keyword evidence="5" id="KW-1015">Disulfide bond</keyword>
<dbReference type="InterPro" id="IPR001212">
    <property type="entry name" value="Somatomedin_B_dom"/>
</dbReference>
<proteinExistence type="predicted"/>
<evidence type="ECO:0000313" key="7">
    <source>
        <dbReference type="Proteomes" id="UP001152795"/>
    </source>
</evidence>
<dbReference type="PROSITE" id="PS50958">
    <property type="entry name" value="SMB_2"/>
    <property type="match status" value="1"/>
</dbReference>
<organism evidence="6 7">
    <name type="scientific">Paramuricea clavata</name>
    <name type="common">Red gorgonian</name>
    <name type="synonym">Violescent sea-whip</name>
    <dbReference type="NCBI Taxonomy" id="317549"/>
    <lineage>
        <taxon>Eukaryota</taxon>
        <taxon>Metazoa</taxon>
        <taxon>Cnidaria</taxon>
        <taxon>Anthozoa</taxon>
        <taxon>Octocorallia</taxon>
        <taxon>Malacalcyonacea</taxon>
        <taxon>Plexauridae</taxon>
        <taxon>Paramuricea</taxon>
    </lineage>
</organism>
<dbReference type="PANTHER" id="PTHR45902">
    <property type="entry name" value="LATROPHILIN RECEPTOR-LIKE PROTEIN A"/>
    <property type="match status" value="1"/>
</dbReference>
<gene>
    <name evidence="6" type="ORF">PACLA_8A070024</name>
</gene>
<dbReference type="InterPro" id="IPR053231">
    <property type="entry name" value="GPCR_LN-TM7"/>
</dbReference>
<keyword evidence="6" id="KW-0675">Receptor</keyword>
<dbReference type="PROSITE" id="PS50261">
    <property type="entry name" value="G_PROTEIN_RECEP_F2_4"/>
    <property type="match status" value="1"/>
</dbReference>
<reference evidence="6" key="1">
    <citation type="submission" date="2020-04" db="EMBL/GenBank/DDBJ databases">
        <authorList>
            <person name="Alioto T."/>
            <person name="Alioto T."/>
            <person name="Gomez Garrido J."/>
        </authorList>
    </citation>
    <scope>NUCLEOTIDE SEQUENCE</scope>
    <source>
        <strain evidence="6">A484AB</strain>
    </source>
</reference>
<dbReference type="Pfam" id="PF00002">
    <property type="entry name" value="7tm_2"/>
    <property type="match status" value="1"/>
</dbReference>
<evidence type="ECO:0000256" key="1">
    <source>
        <dbReference type="ARBA" id="ARBA00004141"/>
    </source>
</evidence>
<sequence length="614" mass="69679">MLSQIRPPIPIADIKNCQNSCNESTVRRSGDECHCDQHCVAFRDCCLDYWQSCNASFLDAFNHTQQFECLESSLKLSNRLESIKKSGFQVVTKCPGTFQNPELKRRCENPESSPFVEGNDNKTYRNVECALCNGIGTWTIWNTNLSCPIPTFLLIQERLESKNFSFSFTEREMIRNNCKIEIIPPNNTTGFDCRVVSECQDKTNPDYLKCAVYKQQIYSYILKWSAVRNPHCARCDGAPLYLLSLIDEFSSTGTGNSLTILFDFSKASQIYGIDDTHTCPKGELYDFQLNSCREQRIKLSKITRAMNWTCPFQNETFPNSSAYIVVYENSSIFVPAHRQIYEPKDYYWDKRNVTVCGHFTKQFPKLTGSSKVRLYSKTEFNLTVVGYVLSILALLLVLLTYSLFNELRTLPGKITMNLSVALLLSQAVFLVDMFEEFSGEVCKGIAIVLHYLYLSSFCWMSVLALDVAKTFSSKGRRSQPDSQKRAFLLRSFYAWVLPLLLVMIALSIDSSGAMDVGYGLFLMAGFILTRRTLNLYLRMAGLGTMTSRTVATRSTISSNRTRRRSNSSVAKAWVTTKAVTKQQGVPERLEKIQTIKPSSELPGSVEMKMVNTDL</sequence>
<keyword evidence="3" id="KW-1133">Transmembrane helix</keyword>
<dbReference type="Gene3D" id="4.10.410.20">
    <property type="match status" value="1"/>
</dbReference>
<evidence type="ECO:0000313" key="6">
    <source>
        <dbReference type="EMBL" id="CAB3977378.1"/>
    </source>
</evidence>
<dbReference type="InterPro" id="IPR036024">
    <property type="entry name" value="Somatomedin_B-like_dom_sf"/>
</dbReference>